<accession>A0A916Q9V8</accession>
<evidence type="ECO:0008006" key="4">
    <source>
        <dbReference type="Google" id="ProtNLM"/>
    </source>
</evidence>
<feature type="transmembrane region" description="Helical" evidence="1">
    <location>
        <begin position="108"/>
        <end position="131"/>
    </location>
</feature>
<dbReference type="RefSeq" id="WP_201311391.1">
    <property type="nucleotide sequence ID" value="NZ_BLYI01000043.1"/>
</dbReference>
<comment type="caution">
    <text evidence="2">The sequence shown here is derived from an EMBL/GenBank/DDBJ whole genome shotgun (WGS) entry which is preliminary data.</text>
</comment>
<feature type="transmembrane region" description="Helical" evidence="1">
    <location>
        <begin position="7"/>
        <end position="27"/>
    </location>
</feature>
<dbReference type="Proteomes" id="UP000613208">
    <property type="component" value="Unassembled WGS sequence"/>
</dbReference>
<proteinExistence type="predicted"/>
<keyword evidence="1" id="KW-0812">Transmembrane</keyword>
<evidence type="ECO:0000313" key="3">
    <source>
        <dbReference type="Proteomes" id="UP000613208"/>
    </source>
</evidence>
<keyword evidence="3" id="KW-1185">Reference proteome</keyword>
<feature type="transmembrane region" description="Helical" evidence="1">
    <location>
        <begin position="75"/>
        <end position="102"/>
    </location>
</feature>
<gene>
    <name evidence="2" type="ORF">ANBU17_20430</name>
</gene>
<keyword evidence="1" id="KW-0472">Membrane</keyword>
<reference evidence="2" key="1">
    <citation type="submission" date="2020-06" db="EMBL/GenBank/DDBJ databases">
        <title>Characterization of fructooligosaccharide metabolism and fructooligosaccharide-degrading enzymes in human commensal butyrate producers.</title>
        <authorList>
            <person name="Tanno H."/>
            <person name="Fujii T."/>
            <person name="Hirano K."/>
            <person name="Maeno S."/>
            <person name="Tonozuka T."/>
            <person name="Sakamoto M."/>
            <person name="Ohkuma M."/>
            <person name="Tochio T."/>
            <person name="Endo A."/>
        </authorList>
    </citation>
    <scope>NUCLEOTIDE SEQUENCE</scope>
    <source>
        <strain evidence="2">JCM 17466</strain>
    </source>
</reference>
<evidence type="ECO:0000313" key="2">
    <source>
        <dbReference type="EMBL" id="GFO85696.1"/>
    </source>
</evidence>
<organism evidence="2 3">
    <name type="scientific">Anaerostipes butyraticus</name>
    <dbReference type="NCBI Taxonomy" id="645466"/>
    <lineage>
        <taxon>Bacteria</taxon>
        <taxon>Bacillati</taxon>
        <taxon>Bacillota</taxon>
        <taxon>Clostridia</taxon>
        <taxon>Lachnospirales</taxon>
        <taxon>Lachnospiraceae</taxon>
        <taxon>Anaerostipes</taxon>
    </lineage>
</organism>
<dbReference type="AlphaFoldDB" id="A0A916Q9V8"/>
<sequence length="188" mass="21383">MERRRFFAGLFLMVGLILGSLFTNFVYKDYLAYGGQIDSLVLNNKDLYVSSASLLPYILFKRGKQYGILFLAGYLLQPLVFLFGSLFCLAFFLGSMLSLQIIQMGLKGLIIVLFGFFPHFICYGISAALLFRRNVQESQKEGTDFYYGSRSFSERFSVQLEIILVIIGCILESYANPVLMEEVLKLFA</sequence>
<keyword evidence="1" id="KW-1133">Transmembrane helix</keyword>
<evidence type="ECO:0000256" key="1">
    <source>
        <dbReference type="SAM" id="Phobius"/>
    </source>
</evidence>
<dbReference type="EMBL" id="BLYI01000043">
    <property type="protein sequence ID" value="GFO85696.1"/>
    <property type="molecule type" value="Genomic_DNA"/>
</dbReference>
<protein>
    <recommendedName>
        <fullName evidence="4">Stage II sporulation protein M</fullName>
    </recommendedName>
</protein>
<name>A0A916Q9V8_9FIRM</name>